<proteinExistence type="predicted"/>
<feature type="transmembrane region" description="Helical" evidence="1">
    <location>
        <begin position="52"/>
        <end position="72"/>
    </location>
</feature>
<keyword evidence="1" id="KW-0812">Transmembrane</keyword>
<gene>
    <name evidence="2" type="ORF">EVOR1521_LOCUS23127</name>
</gene>
<name>A0AA36N5L6_9DINO</name>
<dbReference type="AlphaFoldDB" id="A0AA36N5L6"/>
<evidence type="ECO:0000313" key="3">
    <source>
        <dbReference type="Proteomes" id="UP001178507"/>
    </source>
</evidence>
<keyword evidence="1" id="KW-0472">Membrane</keyword>
<accession>A0AA36N5L6</accession>
<evidence type="ECO:0000313" key="2">
    <source>
        <dbReference type="EMBL" id="CAJ1399620.1"/>
    </source>
</evidence>
<sequence length="140" mass="15850">MFSSARVRVALVTLKLVSAAAGNALFYGSEGETSDECAEPSTLLSQVVQQTTVGFVSACMGDVVVLFFFLMQKKRVTRQASISMTRRLWLCRTVLFWVLWFLYMMILTLYVMLFLANFGTVDSERWMHATLVSLMQETCC</sequence>
<dbReference type="Proteomes" id="UP001178507">
    <property type="component" value="Unassembled WGS sequence"/>
</dbReference>
<dbReference type="EMBL" id="CAUJNA010003342">
    <property type="protein sequence ID" value="CAJ1399620.1"/>
    <property type="molecule type" value="Genomic_DNA"/>
</dbReference>
<feature type="transmembrane region" description="Helical" evidence="1">
    <location>
        <begin position="93"/>
        <end position="116"/>
    </location>
</feature>
<evidence type="ECO:0000256" key="1">
    <source>
        <dbReference type="SAM" id="Phobius"/>
    </source>
</evidence>
<organism evidence="2 3">
    <name type="scientific">Effrenium voratum</name>
    <dbReference type="NCBI Taxonomy" id="2562239"/>
    <lineage>
        <taxon>Eukaryota</taxon>
        <taxon>Sar</taxon>
        <taxon>Alveolata</taxon>
        <taxon>Dinophyceae</taxon>
        <taxon>Suessiales</taxon>
        <taxon>Symbiodiniaceae</taxon>
        <taxon>Effrenium</taxon>
    </lineage>
</organism>
<keyword evidence="3" id="KW-1185">Reference proteome</keyword>
<keyword evidence="1" id="KW-1133">Transmembrane helix</keyword>
<protein>
    <submittedName>
        <fullName evidence="2">Uncharacterized protein</fullName>
    </submittedName>
</protein>
<reference evidence="2" key="1">
    <citation type="submission" date="2023-08" db="EMBL/GenBank/DDBJ databases">
        <authorList>
            <person name="Chen Y."/>
            <person name="Shah S."/>
            <person name="Dougan E. K."/>
            <person name="Thang M."/>
            <person name="Chan C."/>
        </authorList>
    </citation>
    <scope>NUCLEOTIDE SEQUENCE</scope>
</reference>
<comment type="caution">
    <text evidence="2">The sequence shown here is derived from an EMBL/GenBank/DDBJ whole genome shotgun (WGS) entry which is preliminary data.</text>
</comment>